<dbReference type="Gene3D" id="3.30.300.30">
    <property type="match status" value="1"/>
</dbReference>
<dbReference type="SUPFAM" id="SSF51735">
    <property type="entry name" value="NAD(P)-binding Rossmann-fold domains"/>
    <property type="match status" value="1"/>
</dbReference>
<protein>
    <submittedName>
        <fullName evidence="7">Uncharacterized protein</fullName>
    </submittedName>
</protein>
<accession>A0A9W8Y7J0</accession>
<dbReference type="Gene3D" id="3.40.50.720">
    <property type="entry name" value="NAD(P)-binding Rossmann-like Domain"/>
    <property type="match status" value="1"/>
</dbReference>
<evidence type="ECO:0000259" key="6">
    <source>
        <dbReference type="Pfam" id="PF13460"/>
    </source>
</evidence>
<evidence type="ECO:0000256" key="1">
    <source>
        <dbReference type="ARBA" id="ARBA00006432"/>
    </source>
</evidence>
<keyword evidence="2" id="KW-0596">Phosphopantetheine</keyword>
<sequence length="812" mass="89058">MLAPKITTSTYNGFLEAEVSGGPLSNADSIFKHLETGLQRNPHSPAVICMHQAAGHLSEWLKSGKKTSELSNMNPVPLSEGQLTGSYKDLRDALHSLKPSIVVVPDQISAVPVDIAVKELCIARPFGIILSGESSDSEWCAFSSFSETDLSVEFEQTLTDQARHDDPQRIHSMMFTSGTSGNPKGCPLRVHGQTHFLESWSWLLNEQNSLRSLQQAHNSRAIAPTQMLQTWHTGGTVLLPSRSFHIEDTIAAIDTFGATFVVLSPAMVHAITDVIQSRSHIDLSSVRTIQIGGDAVNKTVLLKCAALFPEAQICTHHGMSEGVAAFKWPFFDISPSKIPFLGEICPTGTVAAGSTVRLWHADEQRTVARNELGDMHIRSSSIIHHYLGGKSEESFYDDPEGRWFITGDKAIMDSTGMVYILGRSKEAITRAGLTIMPGPMESLIQQFLGAQTCVVGIPDARFGEKTYAVVKAFKGKTVDDIVKHVHGFLGIQYELDGVLTLEELKLAEFPVNQTFKIVKRSCSLPLLASLTRILSSTRSLHKTKISYMMSTYAVLGSTGNCGTALIENLLKSDAASKINAYCRNKNKLIRLLPQTNDDKRVKVFEGSIADVDIMASCIKDCKAVFMVVTSNDNIPGCTLGQDQAKSVISALERLKSEAAPGTLQMPKLVLLSSATIDDHLARRMPWWFRPIMLTAGSNVYHDLRMVENFLRAQQDWVSTIFIKPGGLSVDIQRGHKLNLDHEESFISYLDLAAAMIEAADCAEGIYDMKNVSVGNANGRARFPPGTPKCILMGLLRHFFPFMHPYLPTTGPS</sequence>
<comment type="similarity">
    <text evidence="1">Belongs to the ATP-dependent AMP-binding enzyme family.</text>
</comment>
<evidence type="ECO:0000313" key="8">
    <source>
        <dbReference type="Proteomes" id="UP001140560"/>
    </source>
</evidence>
<name>A0A9W8Y7J0_9PLEO</name>
<dbReference type="AlphaFoldDB" id="A0A9W8Y7J0"/>
<evidence type="ECO:0000313" key="7">
    <source>
        <dbReference type="EMBL" id="KAJ4369757.1"/>
    </source>
</evidence>
<dbReference type="InterPro" id="IPR016040">
    <property type="entry name" value="NAD(P)-bd_dom"/>
</dbReference>
<keyword evidence="4" id="KW-0436">Ligase</keyword>
<feature type="domain" description="NAD(P)-binding" evidence="6">
    <location>
        <begin position="556"/>
        <end position="760"/>
    </location>
</feature>
<keyword evidence="3" id="KW-0597">Phosphoprotein</keyword>
<dbReference type="InterPro" id="IPR042099">
    <property type="entry name" value="ANL_N_sf"/>
</dbReference>
<keyword evidence="8" id="KW-1185">Reference proteome</keyword>
<dbReference type="InterPro" id="IPR020845">
    <property type="entry name" value="AMP-binding_CS"/>
</dbReference>
<feature type="domain" description="AMP-dependent synthetase/ligase" evidence="5">
    <location>
        <begin position="90"/>
        <end position="387"/>
    </location>
</feature>
<dbReference type="PANTHER" id="PTHR43201:SF5">
    <property type="entry name" value="MEDIUM-CHAIN ACYL-COA LIGASE ACSF2, MITOCHONDRIAL"/>
    <property type="match status" value="1"/>
</dbReference>
<dbReference type="PANTHER" id="PTHR43201">
    <property type="entry name" value="ACYL-COA SYNTHETASE"/>
    <property type="match status" value="1"/>
</dbReference>
<dbReference type="InterPro" id="IPR036291">
    <property type="entry name" value="NAD(P)-bd_dom_sf"/>
</dbReference>
<dbReference type="Gene3D" id="3.40.50.12780">
    <property type="entry name" value="N-terminal domain of ligase-like"/>
    <property type="match status" value="1"/>
</dbReference>
<dbReference type="Pfam" id="PF00501">
    <property type="entry name" value="AMP-binding"/>
    <property type="match status" value="1"/>
</dbReference>
<reference evidence="7" key="1">
    <citation type="submission" date="2022-10" db="EMBL/GenBank/DDBJ databases">
        <title>Tapping the CABI collections for fungal endophytes: first genome assemblies for Collariella, Neodidymelliopsis, Ascochyta clinopodiicola, Didymella pomorum, Didymosphaeria variabile, Neocosmospora piperis and Neocucurbitaria cava.</title>
        <authorList>
            <person name="Hill R."/>
        </authorList>
    </citation>
    <scope>NUCLEOTIDE SEQUENCE</scope>
    <source>
        <strain evidence="7">IMI 356814</strain>
    </source>
</reference>
<evidence type="ECO:0000256" key="4">
    <source>
        <dbReference type="ARBA" id="ARBA00022598"/>
    </source>
</evidence>
<gene>
    <name evidence="7" type="ORF">N0V83_005521</name>
</gene>
<organism evidence="7 8">
    <name type="scientific">Neocucurbitaria cava</name>
    <dbReference type="NCBI Taxonomy" id="798079"/>
    <lineage>
        <taxon>Eukaryota</taxon>
        <taxon>Fungi</taxon>
        <taxon>Dikarya</taxon>
        <taxon>Ascomycota</taxon>
        <taxon>Pezizomycotina</taxon>
        <taxon>Dothideomycetes</taxon>
        <taxon>Pleosporomycetidae</taxon>
        <taxon>Pleosporales</taxon>
        <taxon>Pleosporineae</taxon>
        <taxon>Cucurbitariaceae</taxon>
        <taxon>Neocucurbitaria</taxon>
    </lineage>
</organism>
<dbReference type="GO" id="GO:0006631">
    <property type="term" value="P:fatty acid metabolic process"/>
    <property type="evidence" value="ECO:0007669"/>
    <property type="project" value="TreeGrafter"/>
</dbReference>
<proteinExistence type="inferred from homology"/>
<dbReference type="GO" id="GO:0031956">
    <property type="term" value="F:medium-chain fatty acid-CoA ligase activity"/>
    <property type="evidence" value="ECO:0007669"/>
    <property type="project" value="TreeGrafter"/>
</dbReference>
<dbReference type="SUPFAM" id="SSF56801">
    <property type="entry name" value="Acetyl-CoA synthetase-like"/>
    <property type="match status" value="1"/>
</dbReference>
<dbReference type="InterPro" id="IPR045851">
    <property type="entry name" value="AMP-bd_C_sf"/>
</dbReference>
<dbReference type="Pfam" id="PF13460">
    <property type="entry name" value="NAD_binding_10"/>
    <property type="match status" value="1"/>
</dbReference>
<dbReference type="InterPro" id="IPR000873">
    <property type="entry name" value="AMP-dep_synth/lig_dom"/>
</dbReference>
<dbReference type="Proteomes" id="UP001140560">
    <property type="component" value="Unassembled WGS sequence"/>
</dbReference>
<dbReference type="PROSITE" id="PS00455">
    <property type="entry name" value="AMP_BINDING"/>
    <property type="match status" value="1"/>
</dbReference>
<evidence type="ECO:0000259" key="5">
    <source>
        <dbReference type="Pfam" id="PF00501"/>
    </source>
</evidence>
<comment type="caution">
    <text evidence="7">The sequence shown here is derived from an EMBL/GenBank/DDBJ whole genome shotgun (WGS) entry which is preliminary data.</text>
</comment>
<evidence type="ECO:0000256" key="3">
    <source>
        <dbReference type="ARBA" id="ARBA00022553"/>
    </source>
</evidence>
<evidence type="ECO:0000256" key="2">
    <source>
        <dbReference type="ARBA" id="ARBA00022450"/>
    </source>
</evidence>
<dbReference type="EMBL" id="JAPEUY010000009">
    <property type="protein sequence ID" value="KAJ4369757.1"/>
    <property type="molecule type" value="Genomic_DNA"/>
</dbReference>
<dbReference type="CDD" id="cd04433">
    <property type="entry name" value="AFD_class_I"/>
    <property type="match status" value="1"/>
</dbReference>
<dbReference type="OrthoDB" id="10253869at2759"/>